<comment type="caution">
    <text evidence="2">The sequence shown here is derived from an EMBL/GenBank/DDBJ whole genome shotgun (WGS) entry which is preliminary data.</text>
</comment>
<evidence type="ECO:0000313" key="3">
    <source>
        <dbReference type="Proteomes" id="UP000789707"/>
    </source>
</evidence>
<feature type="transmembrane region" description="Helical" evidence="1">
    <location>
        <begin position="26"/>
        <end position="52"/>
    </location>
</feature>
<reference evidence="2 3" key="1">
    <citation type="submission" date="2021-11" db="EMBL/GenBank/DDBJ databases">
        <authorList>
            <person name="Depoorter E."/>
        </authorList>
    </citation>
    <scope>NUCLEOTIDE SEQUENCE [LARGE SCALE GENOMIC DNA]</scope>
    <source>
        <strain evidence="2 3">LMG 24289</strain>
    </source>
</reference>
<name>A0ABM8Z3W5_9LACO</name>
<organism evidence="2 3">
    <name type="scientific">Periweissella fabaria</name>
    <dbReference type="NCBI Taxonomy" id="546157"/>
    <lineage>
        <taxon>Bacteria</taxon>
        <taxon>Bacillati</taxon>
        <taxon>Bacillota</taxon>
        <taxon>Bacilli</taxon>
        <taxon>Lactobacillales</taxon>
        <taxon>Lactobacillaceae</taxon>
        <taxon>Periweissella</taxon>
    </lineage>
</organism>
<dbReference type="EMBL" id="CAKKNS010000001">
    <property type="protein sequence ID" value="CAH0416034.1"/>
    <property type="molecule type" value="Genomic_DNA"/>
</dbReference>
<keyword evidence="3" id="KW-1185">Reference proteome</keyword>
<accession>A0ABM8Z3W5</accession>
<sequence>MLTFLILVIILGYLFNKAIPYLILAMLLYFCWVLVKILFIPALLIGIAYLAWQVYQQSQTRS</sequence>
<keyword evidence="1" id="KW-0472">Membrane</keyword>
<keyword evidence="1" id="KW-1133">Transmembrane helix</keyword>
<gene>
    <name evidence="2" type="ORF">WFA24289_00333</name>
</gene>
<evidence type="ECO:0000256" key="1">
    <source>
        <dbReference type="SAM" id="Phobius"/>
    </source>
</evidence>
<evidence type="ECO:0000313" key="2">
    <source>
        <dbReference type="EMBL" id="CAH0416034.1"/>
    </source>
</evidence>
<dbReference type="Proteomes" id="UP000789707">
    <property type="component" value="Unassembled WGS sequence"/>
</dbReference>
<keyword evidence="1" id="KW-0812">Transmembrane</keyword>
<proteinExistence type="predicted"/>
<protein>
    <submittedName>
        <fullName evidence="2">Uncharacterized protein</fullName>
    </submittedName>
</protein>